<evidence type="ECO:0000256" key="7">
    <source>
        <dbReference type="ARBA" id="ARBA00022842"/>
    </source>
</evidence>
<keyword evidence="8 10" id="KW-0630">Potassium</keyword>
<dbReference type="InterPro" id="IPR018948">
    <property type="entry name" value="GTP-bd_TrmE_N"/>
</dbReference>
<comment type="subcellular location">
    <subcellularLocation>
        <location evidence="10">Cytoplasm</location>
    </subcellularLocation>
</comment>
<evidence type="ECO:0000256" key="6">
    <source>
        <dbReference type="ARBA" id="ARBA00022801"/>
    </source>
</evidence>
<dbReference type="FunFam" id="3.40.50.300:FF:001376">
    <property type="entry name" value="tRNA modification GTPase MnmE"/>
    <property type="match status" value="1"/>
</dbReference>
<gene>
    <name evidence="10 13" type="primary">mnmE</name>
    <name evidence="10" type="synonym">trmE</name>
    <name evidence="13" type="ORF">H8709_07350</name>
</gene>
<proteinExistence type="inferred from homology"/>
<dbReference type="SUPFAM" id="SSF52540">
    <property type="entry name" value="P-loop containing nucleoside triphosphate hydrolases"/>
    <property type="match status" value="1"/>
</dbReference>
<dbReference type="Gene3D" id="1.20.120.430">
    <property type="entry name" value="tRNA modification GTPase MnmE domain 2"/>
    <property type="match status" value="1"/>
</dbReference>
<comment type="cofactor">
    <cofactor evidence="10">
        <name>K(+)</name>
        <dbReference type="ChEBI" id="CHEBI:29103"/>
    </cofactor>
    <text evidence="10">Binds 1 potassium ion per subunit.</text>
</comment>
<feature type="binding site" evidence="10">
    <location>
        <begin position="249"/>
        <end position="255"/>
    </location>
    <ligand>
        <name>GTP</name>
        <dbReference type="ChEBI" id="CHEBI:37565"/>
    </ligand>
</feature>
<name>A0A926IBX8_9FIRM</name>
<comment type="function">
    <text evidence="10">Exhibits a very high intrinsic GTPase hydrolysis rate. Involved in the addition of a carboxymethylaminomethyl (cmnm) group at the wobble position (U34) of certain tRNAs, forming tRNA-cmnm(5)s(2)U34.</text>
</comment>
<dbReference type="GO" id="GO:0003924">
    <property type="term" value="F:GTPase activity"/>
    <property type="evidence" value="ECO:0007669"/>
    <property type="project" value="UniProtKB-UniRule"/>
</dbReference>
<feature type="binding site" evidence="10">
    <location>
        <position position="124"/>
    </location>
    <ligand>
        <name>(6S)-5-formyl-5,6,7,8-tetrahydrofolate</name>
        <dbReference type="ChEBI" id="CHEBI:57457"/>
    </ligand>
</feature>
<feature type="binding site" evidence="10">
    <location>
        <position position="455"/>
    </location>
    <ligand>
        <name>(6S)-5-formyl-5,6,7,8-tetrahydrofolate</name>
        <dbReference type="ChEBI" id="CHEBI:57457"/>
    </ligand>
</feature>
<dbReference type="InterPro" id="IPR027368">
    <property type="entry name" value="MnmE_dom2"/>
</dbReference>
<dbReference type="EC" id="3.6.-.-" evidence="10"/>
<evidence type="ECO:0000256" key="2">
    <source>
        <dbReference type="ARBA" id="ARBA00022490"/>
    </source>
</evidence>
<feature type="binding site" evidence="10">
    <location>
        <begin position="274"/>
        <end position="277"/>
    </location>
    <ligand>
        <name>GTP</name>
        <dbReference type="ChEBI" id="CHEBI:37565"/>
    </ligand>
</feature>
<dbReference type="Gene3D" id="3.40.50.300">
    <property type="entry name" value="P-loop containing nucleotide triphosphate hydrolases"/>
    <property type="match status" value="1"/>
</dbReference>
<evidence type="ECO:0000256" key="4">
    <source>
        <dbReference type="ARBA" id="ARBA00022723"/>
    </source>
</evidence>
<dbReference type="InterPro" id="IPR031168">
    <property type="entry name" value="G_TrmE"/>
</dbReference>
<dbReference type="FunFam" id="3.30.1360.120:FF:000003">
    <property type="entry name" value="tRNA modification GTPase MnmE"/>
    <property type="match status" value="1"/>
</dbReference>
<evidence type="ECO:0000313" key="13">
    <source>
        <dbReference type="EMBL" id="MBC8570647.1"/>
    </source>
</evidence>
<feature type="binding site" evidence="10">
    <location>
        <position position="255"/>
    </location>
    <ligand>
        <name>Mg(2+)</name>
        <dbReference type="ChEBI" id="CHEBI:18420"/>
    </ligand>
</feature>
<dbReference type="EMBL" id="JACRTC010000004">
    <property type="protein sequence ID" value="MBC8570647.1"/>
    <property type="molecule type" value="Genomic_DNA"/>
</dbReference>
<dbReference type="Gene3D" id="3.30.1360.120">
    <property type="entry name" value="Probable tRNA modification gtpase trme, domain 1"/>
    <property type="match status" value="1"/>
</dbReference>
<protein>
    <recommendedName>
        <fullName evidence="10">tRNA modification GTPase MnmE</fullName>
        <ecNumber evidence="10">3.6.-.-</ecNumber>
    </recommendedName>
</protein>
<keyword evidence="6 10" id="KW-0378">Hydrolase</keyword>
<evidence type="ECO:0000259" key="12">
    <source>
        <dbReference type="PROSITE" id="PS51709"/>
    </source>
</evidence>
<accession>A0A926IBX8</accession>
<sequence>METATIAAIATPLGVGGIGTIRVSGPGAREITARVFRSALGDDLRKMEGYRATFGHVFDEAGEFDEAVVLLFAAPRSFTGEDVAEISCHGGVYLLERLLSALVRAGARPAQAGEFTKRAFLNGKLDLTRAEAVADLIGAQGRQAAASALAAKEGALYRKSREICDSLVALASHLSAWIDYPEEDVEDVEGESLLSELTAIGEGLTALSATFETGHLLREGIPTAIVGRPNVGKSTIMNMLSGTQNSIVTPIPGTTRDVVEDQVAVDGMVLRLADTAGIRDTDDPVERLGVERARARIDQAALVLAVFDASEALTDDDRSIIAQCGEKPAIAVINKRDLEQKIDETYIKDKFKHIVYTSAQMGEGQQELSAAIRRVMRLEHLDPSAPMVANERQRDCVLRAGAAVESAVEALRMAFTLDAVDVCVEDAISCLMELTGERASEAVVEQVFSRFCVGK</sequence>
<dbReference type="InterPro" id="IPR027266">
    <property type="entry name" value="TrmE/GcvT-like"/>
</dbReference>
<dbReference type="GO" id="GO:0005525">
    <property type="term" value="F:GTP binding"/>
    <property type="evidence" value="ECO:0007669"/>
    <property type="project" value="UniProtKB-UniRule"/>
</dbReference>
<dbReference type="Proteomes" id="UP000660861">
    <property type="component" value="Unassembled WGS sequence"/>
</dbReference>
<feature type="binding site" evidence="10">
    <location>
        <position position="234"/>
    </location>
    <ligand>
        <name>Mg(2+)</name>
        <dbReference type="ChEBI" id="CHEBI:18420"/>
    </ligand>
</feature>
<keyword evidence="2 10" id="KW-0963">Cytoplasm</keyword>
<reference evidence="13" key="1">
    <citation type="submission" date="2020-08" db="EMBL/GenBank/DDBJ databases">
        <title>Genome public.</title>
        <authorList>
            <person name="Liu C."/>
            <person name="Sun Q."/>
        </authorList>
    </citation>
    <scope>NUCLEOTIDE SEQUENCE</scope>
    <source>
        <strain evidence="13">NSJ-54</strain>
    </source>
</reference>
<evidence type="ECO:0000256" key="1">
    <source>
        <dbReference type="ARBA" id="ARBA00011043"/>
    </source>
</evidence>
<comment type="caution">
    <text evidence="10">Lacks conserved residue(s) required for the propagation of feature annotation.</text>
</comment>
<feature type="binding site" evidence="10">
    <location>
        <position position="251"/>
    </location>
    <ligand>
        <name>K(+)</name>
        <dbReference type="ChEBI" id="CHEBI:29103"/>
    </ligand>
</feature>
<dbReference type="PANTHER" id="PTHR42714">
    <property type="entry name" value="TRNA MODIFICATION GTPASE GTPBP3"/>
    <property type="match status" value="1"/>
</dbReference>
<feature type="binding site" evidence="10">
    <location>
        <position position="230"/>
    </location>
    <ligand>
        <name>K(+)</name>
        <dbReference type="ChEBI" id="CHEBI:29103"/>
    </ligand>
</feature>
<dbReference type="NCBIfam" id="TIGR00231">
    <property type="entry name" value="small_GTP"/>
    <property type="match status" value="1"/>
</dbReference>
<keyword evidence="9 10" id="KW-0342">GTP-binding</keyword>
<keyword evidence="4 10" id="KW-0479">Metal-binding</keyword>
<keyword evidence="7 10" id="KW-0460">Magnesium</keyword>
<dbReference type="GO" id="GO:0002098">
    <property type="term" value="P:tRNA wobble uridine modification"/>
    <property type="evidence" value="ECO:0007669"/>
    <property type="project" value="TreeGrafter"/>
</dbReference>
<feature type="binding site" evidence="10">
    <location>
        <position position="254"/>
    </location>
    <ligand>
        <name>K(+)</name>
        <dbReference type="ChEBI" id="CHEBI:29103"/>
    </ligand>
</feature>
<dbReference type="InterPro" id="IPR005225">
    <property type="entry name" value="Small_GTP-bd"/>
</dbReference>
<comment type="caution">
    <text evidence="13">The sequence shown here is derived from an EMBL/GenBank/DDBJ whole genome shotgun (WGS) entry which is preliminary data.</text>
</comment>
<comment type="similarity">
    <text evidence="1 10 11">Belongs to the TRAFAC class TrmE-Era-EngA-EngB-Septin-like GTPase superfamily. TrmE GTPase family.</text>
</comment>
<dbReference type="PANTHER" id="PTHR42714:SF2">
    <property type="entry name" value="TRNA MODIFICATION GTPASE GTPBP3, MITOCHONDRIAL"/>
    <property type="match status" value="1"/>
</dbReference>
<feature type="domain" description="TrmE-type G" evidence="12">
    <location>
        <begin position="220"/>
        <end position="377"/>
    </location>
</feature>
<evidence type="ECO:0000313" key="14">
    <source>
        <dbReference type="Proteomes" id="UP000660861"/>
    </source>
</evidence>
<dbReference type="GO" id="GO:0046872">
    <property type="term" value="F:metal ion binding"/>
    <property type="evidence" value="ECO:0007669"/>
    <property type="project" value="UniProtKB-KW"/>
</dbReference>
<keyword evidence="5 10" id="KW-0547">Nucleotide-binding</keyword>
<dbReference type="Pfam" id="PF10396">
    <property type="entry name" value="TrmE_N"/>
    <property type="match status" value="1"/>
</dbReference>
<dbReference type="PROSITE" id="PS51709">
    <property type="entry name" value="G_TRME"/>
    <property type="match status" value="1"/>
</dbReference>
<feature type="binding site" evidence="10">
    <location>
        <position position="249"/>
    </location>
    <ligand>
        <name>K(+)</name>
        <dbReference type="ChEBI" id="CHEBI:29103"/>
    </ligand>
</feature>
<evidence type="ECO:0000256" key="11">
    <source>
        <dbReference type="RuleBase" id="RU003313"/>
    </source>
</evidence>
<dbReference type="InterPro" id="IPR027417">
    <property type="entry name" value="P-loop_NTPase"/>
</dbReference>
<dbReference type="RefSeq" id="WP_262397744.1">
    <property type="nucleotide sequence ID" value="NZ_JACRTC010000004.1"/>
</dbReference>
<evidence type="ECO:0000256" key="10">
    <source>
        <dbReference type="HAMAP-Rule" id="MF_00379"/>
    </source>
</evidence>
<dbReference type="CDD" id="cd04164">
    <property type="entry name" value="trmE"/>
    <property type="match status" value="1"/>
</dbReference>
<feature type="binding site" evidence="10">
    <location>
        <position position="22"/>
    </location>
    <ligand>
        <name>(6S)-5-formyl-5,6,7,8-tetrahydrofolate</name>
        <dbReference type="ChEBI" id="CHEBI:57457"/>
    </ligand>
</feature>
<dbReference type="GO" id="GO:0005829">
    <property type="term" value="C:cytosol"/>
    <property type="evidence" value="ECO:0007669"/>
    <property type="project" value="TreeGrafter"/>
</dbReference>
<dbReference type="AlphaFoldDB" id="A0A926IBX8"/>
<dbReference type="GO" id="GO:0030488">
    <property type="term" value="P:tRNA methylation"/>
    <property type="evidence" value="ECO:0007669"/>
    <property type="project" value="TreeGrafter"/>
</dbReference>
<keyword evidence="3 10" id="KW-0819">tRNA processing</keyword>
<feature type="binding site" evidence="10">
    <location>
        <begin position="230"/>
        <end position="235"/>
    </location>
    <ligand>
        <name>GTP</name>
        <dbReference type="ChEBI" id="CHEBI:37565"/>
    </ligand>
</feature>
<dbReference type="NCBIfam" id="TIGR00450">
    <property type="entry name" value="mnmE_trmE_thdF"/>
    <property type="match status" value="1"/>
</dbReference>
<dbReference type="Pfam" id="PF12631">
    <property type="entry name" value="MnmE_helical"/>
    <property type="match status" value="1"/>
</dbReference>
<dbReference type="InterPro" id="IPR004520">
    <property type="entry name" value="GTPase_MnmE"/>
</dbReference>
<comment type="subunit">
    <text evidence="10">Homodimer. Heterotetramer of two MnmE and two MnmG subunits.</text>
</comment>
<dbReference type="HAMAP" id="MF_00379">
    <property type="entry name" value="GTPase_MnmE"/>
    <property type="match status" value="1"/>
</dbReference>
<dbReference type="CDD" id="cd14858">
    <property type="entry name" value="TrmE_N"/>
    <property type="match status" value="1"/>
</dbReference>
<dbReference type="GO" id="GO:0042802">
    <property type="term" value="F:identical protein binding"/>
    <property type="evidence" value="ECO:0007669"/>
    <property type="project" value="UniProtKB-ARBA"/>
</dbReference>
<dbReference type="InterPro" id="IPR025867">
    <property type="entry name" value="MnmE_helical"/>
</dbReference>
<feature type="binding site" evidence="10">
    <location>
        <position position="85"/>
    </location>
    <ligand>
        <name>(6S)-5-formyl-5,6,7,8-tetrahydrofolate</name>
        <dbReference type="ChEBI" id="CHEBI:57457"/>
    </ligand>
</feature>
<dbReference type="InterPro" id="IPR006073">
    <property type="entry name" value="GTP-bd"/>
</dbReference>
<evidence type="ECO:0000256" key="3">
    <source>
        <dbReference type="ARBA" id="ARBA00022694"/>
    </source>
</evidence>
<dbReference type="Pfam" id="PF01926">
    <property type="entry name" value="MMR_HSR1"/>
    <property type="match status" value="1"/>
</dbReference>
<keyword evidence="14" id="KW-1185">Reference proteome</keyword>
<evidence type="ECO:0000256" key="8">
    <source>
        <dbReference type="ARBA" id="ARBA00022958"/>
    </source>
</evidence>
<organism evidence="13 14">
    <name type="scientific">Zongyangia hominis</name>
    <dbReference type="NCBI Taxonomy" id="2763677"/>
    <lineage>
        <taxon>Bacteria</taxon>
        <taxon>Bacillati</taxon>
        <taxon>Bacillota</taxon>
        <taxon>Clostridia</taxon>
        <taxon>Eubacteriales</taxon>
        <taxon>Oscillospiraceae</taxon>
        <taxon>Zongyangia</taxon>
    </lineage>
</organism>
<evidence type="ECO:0000256" key="5">
    <source>
        <dbReference type="ARBA" id="ARBA00022741"/>
    </source>
</evidence>
<evidence type="ECO:0000256" key="9">
    <source>
        <dbReference type="ARBA" id="ARBA00023134"/>
    </source>
</evidence>